<organism evidence="5 6">
    <name type="scientific">Smittium megazygosporum</name>
    <dbReference type="NCBI Taxonomy" id="133381"/>
    <lineage>
        <taxon>Eukaryota</taxon>
        <taxon>Fungi</taxon>
        <taxon>Fungi incertae sedis</taxon>
        <taxon>Zoopagomycota</taxon>
        <taxon>Kickxellomycotina</taxon>
        <taxon>Harpellomycetes</taxon>
        <taxon>Harpellales</taxon>
        <taxon>Legeriomycetaceae</taxon>
        <taxon>Smittium</taxon>
    </lineage>
</organism>
<dbReference type="AlphaFoldDB" id="A0A2T9Z8X0"/>
<gene>
    <name evidence="5" type="ORF">BB560_004556</name>
</gene>
<dbReference type="EMBL" id="MBFS01001425">
    <property type="protein sequence ID" value="PVV01043.1"/>
    <property type="molecule type" value="Genomic_DNA"/>
</dbReference>
<reference evidence="5 6" key="1">
    <citation type="journal article" date="2018" name="MBio">
        <title>Comparative Genomics Reveals the Core Gene Toolbox for the Fungus-Insect Symbiosis.</title>
        <authorList>
            <person name="Wang Y."/>
            <person name="Stata M."/>
            <person name="Wang W."/>
            <person name="Stajich J.E."/>
            <person name="White M.M."/>
            <person name="Moncalvo J.M."/>
        </authorList>
    </citation>
    <scope>NUCLEOTIDE SEQUENCE [LARGE SCALE GENOMIC DNA]</scope>
    <source>
        <strain evidence="5 6">SC-DP-2</strain>
    </source>
</reference>
<dbReference type="OrthoDB" id="6251714at2759"/>
<name>A0A2T9Z8X0_9FUNG</name>
<evidence type="ECO:0000256" key="4">
    <source>
        <dbReference type="RuleBase" id="RU000363"/>
    </source>
</evidence>
<dbReference type="PANTHER" id="PTHR42901">
    <property type="entry name" value="ALCOHOL DEHYDROGENASE"/>
    <property type="match status" value="1"/>
</dbReference>
<dbReference type="SUPFAM" id="SSF51735">
    <property type="entry name" value="NAD(P)-binding Rossmann-fold domains"/>
    <property type="match status" value="1"/>
</dbReference>
<dbReference type="GO" id="GO:0016616">
    <property type="term" value="F:oxidoreductase activity, acting on the CH-OH group of donors, NAD or NADP as acceptor"/>
    <property type="evidence" value="ECO:0007669"/>
    <property type="project" value="UniProtKB-ARBA"/>
</dbReference>
<dbReference type="Gene3D" id="3.40.50.720">
    <property type="entry name" value="NAD(P)-binding Rossmann-like Domain"/>
    <property type="match status" value="1"/>
</dbReference>
<dbReference type="PRINTS" id="PR00081">
    <property type="entry name" value="GDHRDH"/>
</dbReference>
<dbReference type="PANTHER" id="PTHR42901:SF1">
    <property type="entry name" value="ALCOHOL DEHYDROGENASE"/>
    <property type="match status" value="1"/>
</dbReference>
<evidence type="ECO:0000256" key="3">
    <source>
        <dbReference type="ARBA" id="ARBA00023002"/>
    </source>
</evidence>
<sequence>MLQLLSTTFRNSGARTKFFLNPPALARMSTFNPYSRLQNKTVFITGATAGIGEACAWNFAKAGASLVISGRRESRLNELSKAIKNECPSAKIYSGKLDIQQKSNVEKFVAELPAEYKNIDVLINNAGLVLGLDPLQNVLESDMDTMLNTNVKGLVFCTQTLLPLLKKSPSGHIINIGSIAAIEAYKNGSIYCASKHAVRAITQSLRCELADSKVKISEIDPGMVETEFSIVRFKGDKDRANQVYRGIQPLVAQDIAEIALFIASRPTHVEVCNLTVFPHGQYTATLSHRSE</sequence>
<dbReference type="Proteomes" id="UP000245609">
    <property type="component" value="Unassembled WGS sequence"/>
</dbReference>
<evidence type="ECO:0000313" key="6">
    <source>
        <dbReference type="Proteomes" id="UP000245609"/>
    </source>
</evidence>
<comment type="similarity">
    <text evidence="1 4">Belongs to the short-chain dehydrogenases/reductases (SDR) family.</text>
</comment>
<evidence type="ECO:0000313" key="5">
    <source>
        <dbReference type="EMBL" id="PVV01043.1"/>
    </source>
</evidence>
<dbReference type="Pfam" id="PF00106">
    <property type="entry name" value="adh_short"/>
    <property type="match status" value="1"/>
</dbReference>
<dbReference type="PRINTS" id="PR00080">
    <property type="entry name" value="SDRFAMILY"/>
</dbReference>
<keyword evidence="6" id="KW-1185">Reference proteome</keyword>
<accession>A0A2T9Z8X0</accession>
<comment type="caution">
    <text evidence="5">The sequence shown here is derived from an EMBL/GenBank/DDBJ whole genome shotgun (WGS) entry which is preliminary data.</text>
</comment>
<evidence type="ECO:0000256" key="2">
    <source>
        <dbReference type="ARBA" id="ARBA00022857"/>
    </source>
</evidence>
<dbReference type="FunFam" id="3.40.50.720:FF:000047">
    <property type="entry name" value="NADP-dependent L-serine/L-allo-threonine dehydrogenase"/>
    <property type="match status" value="1"/>
</dbReference>
<keyword evidence="2" id="KW-0521">NADP</keyword>
<keyword evidence="3" id="KW-0560">Oxidoreductase</keyword>
<dbReference type="STRING" id="133381.A0A2T9Z8X0"/>
<evidence type="ECO:0000256" key="1">
    <source>
        <dbReference type="ARBA" id="ARBA00006484"/>
    </source>
</evidence>
<dbReference type="InterPro" id="IPR002347">
    <property type="entry name" value="SDR_fam"/>
</dbReference>
<dbReference type="PROSITE" id="PS00061">
    <property type="entry name" value="ADH_SHORT"/>
    <property type="match status" value="1"/>
</dbReference>
<proteinExistence type="inferred from homology"/>
<protein>
    <submittedName>
        <fullName evidence="5">Uncharacterized protein</fullName>
    </submittedName>
</protein>
<dbReference type="InterPro" id="IPR020904">
    <property type="entry name" value="Sc_DH/Rdtase_CS"/>
</dbReference>
<dbReference type="InterPro" id="IPR036291">
    <property type="entry name" value="NAD(P)-bd_dom_sf"/>
</dbReference>